<comment type="caution">
    <text evidence="3">The sequence shown here is derived from an EMBL/GenBank/DDBJ whole genome shotgun (WGS) entry which is preliminary data.</text>
</comment>
<dbReference type="PROSITE" id="PS00455">
    <property type="entry name" value="AMP_BINDING"/>
    <property type="match status" value="1"/>
</dbReference>
<dbReference type="SUPFAM" id="SSF56801">
    <property type="entry name" value="Acetyl-CoA synthetase-like"/>
    <property type="match status" value="1"/>
</dbReference>
<dbReference type="InterPro" id="IPR020845">
    <property type="entry name" value="AMP-binding_CS"/>
</dbReference>
<dbReference type="Gene3D" id="1.10.1200.10">
    <property type="entry name" value="ACP-like"/>
    <property type="match status" value="1"/>
</dbReference>
<evidence type="ECO:0000313" key="4">
    <source>
        <dbReference type="Proteomes" id="UP001610657"/>
    </source>
</evidence>
<name>A0ABW7NPU7_9PSED</name>
<dbReference type="SUPFAM" id="SSF52777">
    <property type="entry name" value="CoA-dependent acyltransferases"/>
    <property type="match status" value="2"/>
</dbReference>
<dbReference type="InterPro" id="IPR009081">
    <property type="entry name" value="PP-bd_ACP"/>
</dbReference>
<accession>A0ABW7NPU7</accession>
<dbReference type="PANTHER" id="PTHR45527:SF10">
    <property type="entry name" value="PYOCHELIN SYNTHASE PCHF"/>
    <property type="match status" value="1"/>
</dbReference>
<dbReference type="Pfam" id="PF00668">
    <property type="entry name" value="Condensation"/>
    <property type="match status" value="1"/>
</dbReference>
<dbReference type="Pfam" id="PF00550">
    <property type="entry name" value="PP-binding"/>
    <property type="match status" value="1"/>
</dbReference>
<dbReference type="Gene3D" id="3.30.559.30">
    <property type="entry name" value="Nonribosomal peptide synthetase, condensation domain"/>
    <property type="match status" value="1"/>
</dbReference>
<dbReference type="InterPro" id="IPR001031">
    <property type="entry name" value="Thioesterase"/>
</dbReference>
<dbReference type="Gene3D" id="3.30.300.30">
    <property type="match status" value="1"/>
</dbReference>
<dbReference type="Gene3D" id="3.40.50.12780">
    <property type="entry name" value="N-terminal domain of ligase-like"/>
    <property type="match status" value="1"/>
</dbReference>
<dbReference type="InterPro" id="IPR010071">
    <property type="entry name" value="AA_adenyl_dom"/>
</dbReference>
<dbReference type="SUPFAM" id="SSF53474">
    <property type="entry name" value="alpha/beta-Hydrolases"/>
    <property type="match status" value="1"/>
</dbReference>
<dbReference type="RefSeq" id="WP_082427151.1">
    <property type="nucleotide sequence ID" value="NZ_CP092923.1"/>
</dbReference>
<gene>
    <name evidence="3" type="ORF">RA271_17135</name>
</gene>
<dbReference type="Gene3D" id="3.40.50.1820">
    <property type="entry name" value="alpha/beta hydrolase"/>
    <property type="match status" value="1"/>
</dbReference>
<keyword evidence="4" id="KW-1185">Reference proteome</keyword>
<reference evidence="3 4" key="1">
    <citation type="submission" date="2023-08" db="EMBL/GenBank/DDBJ databases">
        <title>Genomic and mutational analysis of Pseudomonas syringae pv. tagetis EB037 pathogenicity on sunflower.</title>
        <authorList>
            <person name="Maul J.E."/>
        </authorList>
    </citation>
    <scope>NUCLEOTIDE SEQUENCE [LARGE SCALE GENOMIC DNA]</scope>
    <source>
        <strain evidence="3 4">EB037_T1</strain>
    </source>
</reference>
<dbReference type="InterPro" id="IPR042099">
    <property type="entry name" value="ANL_N_sf"/>
</dbReference>
<evidence type="ECO:0000313" key="3">
    <source>
        <dbReference type="EMBL" id="MFH7516903.1"/>
    </source>
</evidence>
<sequence length="1396" mass="154308">MSLNPNRHVDLPDDAQAKPVEDLLWSLAEHGISVHKRRGSLELDIPSPCPAETLIAQVNNASREVLTCINLNPGILVVDRHEQPDNAVFPMTDLQTAYLVGESELDTLSTPAFVTQGYKVIDLDIERLVRTINALFLKHPMLRVKASPELGGQYIDPTPRAWRPLYESIPDPIEALARYETLLGSSAALLPDLSQGPQLGCAVIDNDSCHYVILSTRLFVLDARSITLIYRDFTALYKADAYPEAGAESLYPSFIRALTHYRQSQQYRNAIAYWTRRLGELPSGPQLPSGRKTIPTETRQSSFTRITHRLPALSWQSFQQHANHYNLTANAALCSLYAEVLRKWSECDHFCLTVMVSARAHIISAEQINEELGNFGSTLLLEMKSEGDTFLTCAKTVQAQLSYDLQHSMVSATQVAHRIRASSSDTGLSNIPYVFASGLDAHGQNEVPQRIELPGWELDRKSMHTPQVVLDHQVFEDSGQLVTQFDYVADAFPAHLIEELAFTHQQMLMHLAEHAEHWLASWKIPLDAALTQGRRNANDTTVTWGGPGLFELANQQINRLPHLCAIDSDGTQIAYGELAARISHFAGAINSVAQTDQVSDVVAVLAEKSPAQYMAALAIIQAGKAYLPLHIDWPIQRIKEVLTKSQVNTVLLDARGQTKLADESGELHRIDIDGPVSGQATDTLRQPDAQELAYVIYTSGSTGTPKGVAIRHGAVQNTIFSIMHRFGLSSSDRILSLSELNFDLSVFDLLGSIATGATIVLPPANAQRDPQTWAQCLTQSRVTVWNTVPALLEMLLDHLGDRATQVLSSLRLVLLSGDWVPLSLPKRLKAYCPHVRLIALGGATEASIWSNYYEVNEVSRDWKSIPYGYPLDNQTFHVLSRDMQHQPNWVPGELYIGGAGVAAGYHHDQALTTQSFVESADDNSRLYRTGDYGCYWPDGTLEFLGRRDNQIKVRGYRADLSEVEKYLLQSTGVTAAACLLIGENAGRRLAAAIVTDPRTFEGFDALRSSLTASLPLYSIPDQIICIDSMPLTANQKRDTAALGSLLLPAGKVLTAQGSHSEIEHELVQLWNEIGSTTISTVDMDFFAAGGTSLSAIKLIREINDRYNVNISLSNFFDYSTIAKQAILIGNIKIQQADSGSFVLLRKGNDNAMPLVLVHPVGGHLVSYKPLIDTLSFNFDIYGLYCPSVEQIPKTLEALAHHYLDQLSCEIDITATYLVGWSMGGMIATAIAEQATRQGRPPLHLFLIDSYTASGQKTPSYPERHSVIGFFSDYLQDFTLGENHAPPLEHFDSAYSHLALQHPALAEVGHRELFKLYRTYQALYERLLAYVPPPSIASDFLLLQASNAGSHRFFHLTPYRPTPALTNQHNQKAVIVNGDHYSLMSAAHANQIAKLIE</sequence>
<keyword evidence="1" id="KW-0436">Ligase</keyword>
<dbReference type="Pfam" id="PF00975">
    <property type="entry name" value="Thioesterase"/>
    <property type="match status" value="1"/>
</dbReference>
<dbReference type="SUPFAM" id="SSF47336">
    <property type="entry name" value="ACP-like"/>
    <property type="match status" value="1"/>
</dbReference>
<dbReference type="NCBIfam" id="TIGR01733">
    <property type="entry name" value="AA-adenyl-dom"/>
    <property type="match status" value="1"/>
</dbReference>
<dbReference type="InterPro" id="IPR001242">
    <property type="entry name" value="Condensation_dom"/>
</dbReference>
<dbReference type="Pfam" id="PF00501">
    <property type="entry name" value="AMP-binding"/>
    <property type="match status" value="1"/>
</dbReference>
<protein>
    <submittedName>
        <fullName evidence="3">Non-ribosomal peptide synthetase</fullName>
    </submittedName>
</protein>
<organism evidence="3 4">
    <name type="scientific">Pseudomonas syringae pv. tagetis</name>
    <dbReference type="NCBI Taxonomy" id="129140"/>
    <lineage>
        <taxon>Bacteria</taxon>
        <taxon>Pseudomonadati</taxon>
        <taxon>Pseudomonadota</taxon>
        <taxon>Gammaproteobacteria</taxon>
        <taxon>Pseudomonadales</taxon>
        <taxon>Pseudomonadaceae</taxon>
        <taxon>Pseudomonas</taxon>
    </lineage>
</organism>
<dbReference type="PANTHER" id="PTHR45527">
    <property type="entry name" value="NONRIBOSOMAL PEPTIDE SYNTHETASE"/>
    <property type="match status" value="1"/>
</dbReference>
<evidence type="ECO:0000256" key="1">
    <source>
        <dbReference type="ARBA" id="ARBA00022598"/>
    </source>
</evidence>
<dbReference type="EMBL" id="JAVCQK010000010">
    <property type="protein sequence ID" value="MFH7516903.1"/>
    <property type="molecule type" value="Genomic_DNA"/>
</dbReference>
<dbReference type="Proteomes" id="UP001610657">
    <property type="component" value="Unassembled WGS sequence"/>
</dbReference>
<dbReference type="PROSITE" id="PS50075">
    <property type="entry name" value="CARRIER"/>
    <property type="match status" value="1"/>
</dbReference>
<dbReference type="GeneID" id="96216434"/>
<dbReference type="InterPro" id="IPR036736">
    <property type="entry name" value="ACP-like_sf"/>
</dbReference>
<dbReference type="InterPro" id="IPR000873">
    <property type="entry name" value="AMP-dep_synth/lig_dom"/>
</dbReference>
<dbReference type="InterPro" id="IPR045851">
    <property type="entry name" value="AMP-bd_C_sf"/>
</dbReference>
<dbReference type="InterPro" id="IPR023213">
    <property type="entry name" value="CAT-like_dom_sf"/>
</dbReference>
<evidence type="ECO:0000259" key="2">
    <source>
        <dbReference type="PROSITE" id="PS50075"/>
    </source>
</evidence>
<feature type="domain" description="Carrier" evidence="2">
    <location>
        <begin position="1057"/>
        <end position="1132"/>
    </location>
</feature>
<dbReference type="Gene3D" id="3.30.559.10">
    <property type="entry name" value="Chloramphenicol acetyltransferase-like domain"/>
    <property type="match status" value="1"/>
</dbReference>
<proteinExistence type="predicted"/>
<dbReference type="InterPro" id="IPR029058">
    <property type="entry name" value="AB_hydrolase_fold"/>
</dbReference>